<dbReference type="AlphaFoldDB" id="A0A8X7TV42"/>
<name>A0A8X7TV42_BRACI</name>
<dbReference type="EMBL" id="JAAMPC010000015">
    <property type="protein sequence ID" value="KAG2255542.1"/>
    <property type="molecule type" value="Genomic_DNA"/>
</dbReference>
<gene>
    <name evidence="2" type="ORF">Bca52824_074836</name>
</gene>
<feature type="signal peptide" evidence="1">
    <location>
        <begin position="1"/>
        <end position="17"/>
    </location>
</feature>
<keyword evidence="3" id="KW-1185">Reference proteome</keyword>
<reference evidence="2 3" key="1">
    <citation type="submission" date="2020-02" db="EMBL/GenBank/DDBJ databases">
        <authorList>
            <person name="Ma Q."/>
            <person name="Huang Y."/>
            <person name="Song X."/>
            <person name="Pei D."/>
        </authorList>
    </citation>
    <scope>NUCLEOTIDE SEQUENCE [LARGE SCALE GENOMIC DNA]</scope>
    <source>
        <strain evidence="2">Sxm20200214</strain>
        <tissue evidence="2">Leaf</tissue>
    </source>
</reference>
<feature type="chain" id="PRO_5036459640" evidence="1">
    <location>
        <begin position="18"/>
        <end position="313"/>
    </location>
</feature>
<keyword evidence="1" id="KW-0732">Signal</keyword>
<accession>A0A8X7TV42</accession>
<dbReference type="Proteomes" id="UP000886595">
    <property type="component" value="Unassembled WGS sequence"/>
</dbReference>
<comment type="caution">
    <text evidence="2">The sequence shown here is derived from an EMBL/GenBank/DDBJ whole genome shotgun (WGS) entry which is preliminary data.</text>
</comment>
<protein>
    <submittedName>
        <fullName evidence="2">Uncharacterized protein</fullName>
    </submittedName>
</protein>
<evidence type="ECO:0000256" key="1">
    <source>
        <dbReference type="SAM" id="SignalP"/>
    </source>
</evidence>
<dbReference type="OrthoDB" id="10508018at2759"/>
<sequence length="313" mass="35326">MLIDMCVLVWLLACTQACILTCGRSVGVLNVSWTCSLTCGARGHSVPLMIKWRCCPELVQFYGFRSVKVTLSILAGSRRTVRGAKGGSVQISLSRPVSFFMVKPRFCSSRDQFSPVQSSRPLGFGHVLSDQPAASRQEHSGAKPAHARHVLGWTSVSRPRTQRVQGNLLFAGSGRLRRTGSCPMAEYYMTEDRILPIEMMNTKSLGPRDENKVEELSQTEAKEERQIQRTGLWYGLDRWGGNKTSLGKDFIKSWEDEDRENGWSNQERAWTSSYYGKSECYYRATVRDDPAIIQLKTIVEALRSTLKERLWTA</sequence>
<evidence type="ECO:0000313" key="2">
    <source>
        <dbReference type="EMBL" id="KAG2255542.1"/>
    </source>
</evidence>
<organism evidence="2 3">
    <name type="scientific">Brassica carinata</name>
    <name type="common">Ethiopian mustard</name>
    <name type="synonym">Abyssinian cabbage</name>
    <dbReference type="NCBI Taxonomy" id="52824"/>
    <lineage>
        <taxon>Eukaryota</taxon>
        <taxon>Viridiplantae</taxon>
        <taxon>Streptophyta</taxon>
        <taxon>Embryophyta</taxon>
        <taxon>Tracheophyta</taxon>
        <taxon>Spermatophyta</taxon>
        <taxon>Magnoliopsida</taxon>
        <taxon>eudicotyledons</taxon>
        <taxon>Gunneridae</taxon>
        <taxon>Pentapetalae</taxon>
        <taxon>rosids</taxon>
        <taxon>malvids</taxon>
        <taxon>Brassicales</taxon>
        <taxon>Brassicaceae</taxon>
        <taxon>Brassiceae</taxon>
        <taxon>Brassica</taxon>
    </lineage>
</organism>
<proteinExistence type="predicted"/>
<evidence type="ECO:0000313" key="3">
    <source>
        <dbReference type="Proteomes" id="UP000886595"/>
    </source>
</evidence>